<dbReference type="PANTHER" id="PTHR47534:SF3">
    <property type="entry name" value="ALCOHOL DEHYDROGENASE-LIKE C-TERMINAL DOMAIN-CONTAINING PROTEIN"/>
    <property type="match status" value="1"/>
</dbReference>
<dbReference type="GO" id="GO:0016491">
    <property type="term" value="F:oxidoreductase activity"/>
    <property type="evidence" value="ECO:0007669"/>
    <property type="project" value="UniProtKB-KW"/>
</dbReference>
<accession>A0A561BK72</accession>
<keyword evidence="1" id="KW-0560">Oxidoreductase</keyword>
<dbReference type="Proteomes" id="UP000318380">
    <property type="component" value="Unassembled WGS sequence"/>
</dbReference>
<evidence type="ECO:0000313" key="2">
    <source>
        <dbReference type="EMBL" id="TWD79162.1"/>
    </source>
</evidence>
<organism evidence="2 3">
    <name type="scientific">Kribbella amoyensis</name>
    <dbReference type="NCBI Taxonomy" id="996641"/>
    <lineage>
        <taxon>Bacteria</taxon>
        <taxon>Bacillati</taxon>
        <taxon>Actinomycetota</taxon>
        <taxon>Actinomycetes</taxon>
        <taxon>Propionibacteriales</taxon>
        <taxon>Kribbellaceae</taxon>
        <taxon>Kribbella</taxon>
    </lineage>
</organism>
<dbReference type="InterPro" id="IPR002347">
    <property type="entry name" value="SDR_fam"/>
</dbReference>
<proteinExistence type="predicted"/>
<dbReference type="Pfam" id="PF00106">
    <property type="entry name" value="adh_short"/>
    <property type="match status" value="1"/>
</dbReference>
<dbReference type="EMBL" id="VIVK01000001">
    <property type="protein sequence ID" value="TWD79162.1"/>
    <property type="molecule type" value="Genomic_DNA"/>
</dbReference>
<dbReference type="RefSeq" id="WP_202880516.1">
    <property type="nucleotide sequence ID" value="NZ_VIVK01000001.1"/>
</dbReference>
<reference evidence="2 3" key="1">
    <citation type="submission" date="2019-06" db="EMBL/GenBank/DDBJ databases">
        <title>Sequencing the genomes of 1000 actinobacteria strains.</title>
        <authorList>
            <person name="Klenk H.-P."/>
        </authorList>
    </citation>
    <scope>NUCLEOTIDE SEQUENCE [LARGE SCALE GENOMIC DNA]</scope>
    <source>
        <strain evidence="2 3">DSM 24683</strain>
    </source>
</reference>
<gene>
    <name evidence="2" type="ORF">FB561_0217</name>
</gene>
<evidence type="ECO:0000256" key="1">
    <source>
        <dbReference type="ARBA" id="ARBA00023002"/>
    </source>
</evidence>
<dbReference type="InterPro" id="IPR052228">
    <property type="entry name" value="Sec_Metab_Biosynth_Oxidored"/>
</dbReference>
<dbReference type="SUPFAM" id="SSF51735">
    <property type="entry name" value="NAD(P)-binding Rossmann-fold domains"/>
    <property type="match status" value="1"/>
</dbReference>
<keyword evidence="3" id="KW-1185">Reference proteome</keyword>
<protein>
    <submittedName>
        <fullName evidence="2">Short subunit dehydrogenase</fullName>
    </submittedName>
</protein>
<comment type="caution">
    <text evidence="2">The sequence shown here is derived from an EMBL/GenBank/DDBJ whole genome shotgun (WGS) entry which is preliminary data.</text>
</comment>
<evidence type="ECO:0000313" key="3">
    <source>
        <dbReference type="Proteomes" id="UP000318380"/>
    </source>
</evidence>
<dbReference type="Gene3D" id="3.40.50.720">
    <property type="entry name" value="NAD(P)-binding Rossmann-like Domain"/>
    <property type="match status" value="1"/>
</dbReference>
<dbReference type="PANTHER" id="PTHR47534">
    <property type="entry name" value="YALI0E05731P"/>
    <property type="match status" value="1"/>
</dbReference>
<sequence length="286" mass="31445">MRNVFVAGGTTGMGRAIADHYLGQGARVTVVGSTPSRGERFLADAAAAGAGDRASFVHADLLSIAENHRVVEELRARHDSLDAVVLAAMLPFVKRHETADGFEGSFVLYYLSRFVLSYRLTDLLERGDAPIITSIGATGITKGDVNWDDLQSTRNYSAVRTTISSGRANDLLGVHYLQNHPDGRTKYLQLRPPYTRSGTNHLPQPYRAAASVLARLFATPPERSVRSTLELMDHQPPERLVLRAVDKPVDPGLATFDPDKARRLYDLTAHVLDPTRWSTDVSRDGR</sequence>
<dbReference type="InterPro" id="IPR036291">
    <property type="entry name" value="NAD(P)-bd_dom_sf"/>
</dbReference>
<dbReference type="AlphaFoldDB" id="A0A561BK72"/>
<name>A0A561BK72_9ACTN</name>